<evidence type="ECO:0000313" key="2">
    <source>
        <dbReference type="EMBL" id="EDP97692.1"/>
    </source>
</evidence>
<dbReference type="EMBL" id="ABIB01000002">
    <property type="protein sequence ID" value="EDP97692.1"/>
    <property type="molecule type" value="Genomic_DNA"/>
</dbReference>
<evidence type="ECO:0000256" key="1">
    <source>
        <dbReference type="SAM" id="Phobius"/>
    </source>
</evidence>
<keyword evidence="1" id="KW-0472">Membrane</keyword>
<accession>A9DMF3</accession>
<comment type="caution">
    <text evidence="2">The sequence shown here is derived from an EMBL/GenBank/DDBJ whole genome shotgun (WGS) entry which is preliminary data.</text>
</comment>
<dbReference type="Proteomes" id="UP000002945">
    <property type="component" value="Unassembled WGS sequence"/>
</dbReference>
<reference evidence="2 3" key="1">
    <citation type="journal article" date="2011" name="J. Bacteriol.">
        <title>Genome sequence of the algicidal bacterium Kordia algicida OT-1.</title>
        <authorList>
            <person name="Lee H.S."/>
            <person name="Kang S.G."/>
            <person name="Kwon K.K."/>
            <person name="Lee J.H."/>
            <person name="Kim S.J."/>
        </authorList>
    </citation>
    <scope>NUCLEOTIDE SEQUENCE [LARGE SCALE GENOMIC DNA]</scope>
    <source>
        <strain evidence="2 3">OT-1</strain>
    </source>
</reference>
<organism evidence="2 3">
    <name type="scientific">Kordia algicida OT-1</name>
    <dbReference type="NCBI Taxonomy" id="391587"/>
    <lineage>
        <taxon>Bacteria</taxon>
        <taxon>Pseudomonadati</taxon>
        <taxon>Bacteroidota</taxon>
        <taxon>Flavobacteriia</taxon>
        <taxon>Flavobacteriales</taxon>
        <taxon>Flavobacteriaceae</taxon>
        <taxon>Kordia</taxon>
    </lineage>
</organism>
<proteinExistence type="predicted"/>
<dbReference type="OrthoDB" id="1272140at2"/>
<feature type="transmembrane region" description="Helical" evidence="1">
    <location>
        <begin position="119"/>
        <end position="137"/>
    </location>
</feature>
<keyword evidence="1" id="KW-1133">Transmembrane helix</keyword>
<dbReference type="HOGENOM" id="CLU_882320_0_0_10"/>
<dbReference type="eggNOG" id="ENOG502Z84C">
    <property type="taxonomic scope" value="Bacteria"/>
</dbReference>
<evidence type="ECO:0000313" key="3">
    <source>
        <dbReference type="Proteomes" id="UP000002945"/>
    </source>
</evidence>
<name>A9DMF3_9FLAO</name>
<sequence>MNPENTYYFSRLKQQIATTFLASHVASSDIREWKGNTITDFQEDLRSKTKGSISEKWFYTYVKNDAKKLPRVDMLNLLSVYVGFENWNDFMQKHGDVEVELETELERETEVEKPSSKRWVYLLFMIPLLVFAIYGLYPKENTFSFCFVDADQRVAITKIPLDIIVIRTQESPLYFKTDSLGCFSYTTSEKQLKFVVKSPYHKTDTIVRHVNSNTHKTVQLQTDDYALMLMYYANGNKDDWKKRRAQLNELIAENAQIYRAFQKDIGIEMYTKKEFINLLTIPTSSLKKMQILDKVYQNDKIVKLKFMIQ</sequence>
<dbReference type="AlphaFoldDB" id="A9DMF3"/>
<gene>
    <name evidence="2" type="ORF">KAOT1_21057</name>
</gene>
<keyword evidence="1" id="KW-0812">Transmembrane</keyword>
<dbReference type="RefSeq" id="WP_007096740.1">
    <property type="nucleotide sequence ID" value="NZ_CP142125.1"/>
</dbReference>
<keyword evidence="3" id="KW-1185">Reference proteome</keyword>
<protein>
    <submittedName>
        <fullName evidence="2">Uncharacterized protein</fullName>
    </submittedName>
</protein>
<dbReference type="STRING" id="391587.KAOT1_21057"/>